<dbReference type="GO" id="GO:0031505">
    <property type="term" value="P:fungal-type cell wall organization"/>
    <property type="evidence" value="ECO:0007669"/>
    <property type="project" value="TreeGrafter"/>
</dbReference>
<evidence type="ECO:0000256" key="3">
    <source>
        <dbReference type="ARBA" id="ARBA00023274"/>
    </source>
</evidence>
<feature type="transmembrane region" description="Helical" evidence="4">
    <location>
        <begin position="649"/>
        <end position="668"/>
    </location>
</feature>
<dbReference type="PANTHER" id="PTHR14859:SF1">
    <property type="entry name" value="PGAP2-INTERACTING PROTEIN"/>
    <property type="match status" value="1"/>
</dbReference>
<dbReference type="GO" id="GO:0006412">
    <property type="term" value="P:translation"/>
    <property type="evidence" value="ECO:0007669"/>
    <property type="project" value="InterPro"/>
</dbReference>
<reference evidence="9" key="1">
    <citation type="submission" date="2021-06" db="EMBL/GenBank/DDBJ databases">
        <title>Candida auris outbreak in lebanese hospital.</title>
        <authorList>
            <person name="Finianos M."/>
        </authorList>
    </citation>
    <scope>NUCLEOTIDE SEQUENCE</scope>
    <source>
        <strain evidence="9">CA7LBN</strain>
    </source>
</reference>
<dbReference type="InterPro" id="IPR036691">
    <property type="entry name" value="Endo/exonu/phosph_ase_sf"/>
</dbReference>
<dbReference type="GO" id="GO:0003735">
    <property type="term" value="F:structural constituent of ribosome"/>
    <property type="evidence" value="ECO:0007669"/>
    <property type="project" value="InterPro"/>
</dbReference>
<dbReference type="EMBL" id="CP076752">
    <property type="protein sequence ID" value="QWW24600.1"/>
    <property type="molecule type" value="Genomic_DNA"/>
</dbReference>
<feature type="domain" description="CWH43-like N-terminal" evidence="5">
    <location>
        <begin position="26"/>
        <end position="234"/>
    </location>
</feature>
<dbReference type="GO" id="GO:0006506">
    <property type="term" value="P:GPI anchor biosynthetic process"/>
    <property type="evidence" value="ECO:0007669"/>
    <property type="project" value="TreeGrafter"/>
</dbReference>
<gene>
    <name evidence="9" type="ORF">CA7LBN_003457</name>
</gene>
<dbReference type="SUPFAM" id="SSF143034">
    <property type="entry name" value="L35p-like"/>
    <property type="match status" value="1"/>
</dbReference>
<sequence>MGTLAAKEQKDSPQNTSDHSYIRINAKWIAVAHGVFALTAFLGALVVGCYLHYEKIVQNASYGYPDEWFPSVSATIGDRYPERSVFQIFIAVTSGPRFLLIFTNFLVLYHEGHKKAWTMLISGLLRTFTCGGWVYITSTDDHDAHDVFMISYIVLTIPWTICMSSLSKKGSLAKKGRVLTALSFFGSLVPLVYFFIQHKVHVIAGAYSYYAYIEWSLIFLDVAFDTWSYLDFSSIELRVLGASVDLIAAETQKVEKTKRASIDEDFDLATFVVNTINSSTLMTGITAMFACVWYFPLWHMGVSGYEAVIIVMFIAPIFALPLRPIIAAYPFIPRAAAVILTVGAWKVPDPANRLMTVSAGVGFSVLGLTNELMSLQSNPKRFTSYFVSLFLGVLSSSAVKYLCCSNNPAWPIMHKENGGYNELAFFITMIAALFTRPPKKLPEDLSFKPQGGSFLLAALGLAGYLFSLTAFFSDSSIFVIWSWTGFPIKGPTPVIGGLIHFAAAFAGVITSIRFHPNILAQPIFTLVGALASGFVFYAFPDWLGFAGSTVFTFFIASITPTVAQSVLGYCPIKLLITAYFIHIGLCFMSVWIVAYAFVPGGPMLRERSDIMVGITVISVGLAVLNYLLRKSASKITRIEVTGGKLFKNAILIITVLTAIISTGFTSRYQSSAPQPYKADTRSFTAGIWCVHFGLDNDLWASEIRMSNLLREAEVDIIGLLETDTERLIGGNRDFVQRMAEELGMYADYGPGPNKHTWGAALLSKFPILESEHHLLPSPMGELAPAIKATLDIYGELIDVVVFHSGQEEDPEDRRLQSLYLEELMGNSQRPMVLLSYLVTEPLQGNYFTYSSEKSRMHDIDSTDWDRWCEYIMFRDLKKVAYARISRSTITDTELQIAKFKFLTDEQTQLGDDFIYGNHFISEDEVSPDLRMPSLFRGEGVRGHRYHFEPKMNFLNAARGLMIGQKPVLNTLIQTRTKMKSHKSAAKRFIKTASGYKRKSGGRNHGNSGFTPSSYKHLDAWKEVPKKGGHLKKLQKFLDV</sequence>
<feature type="transmembrane region" description="Helical" evidence="4">
    <location>
        <begin position="545"/>
        <end position="567"/>
    </location>
</feature>
<dbReference type="PANTHER" id="PTHR14859">
    <property type="entry name" value="CALCOFLUOR WHITE HYPERSENSITIVE PROTEIN PRECURSOR"/>
    <property type="match status" value="1"/>
</dbReference>
<dbReference type="Pfam" id="PF10277">
    <property type="entry name" value="Frag1"/>
    <property type="match status" value="1"/>
</dbReference>
<protein>
    <submittedName>
        <fullName evidence="9">Uncharacterized protein</fullName>
    </submittedName>
</protein>
<feature type="transmembrane region" description="Helical" evidence="4">
    <location>
        <begin position="178"/>
        <end position="197"/>
    </location>
</feature>
<organism evidence="9">
    <name type="scientific">Candidozyma auris</name>
    <name type="common">Yeast</name>
    <name type="synonym">Candida auris</name>
    <dbReference type="NCBI Taxonomy" id="498019"/>
    <lineage>
        <taxon>Eukaryota</taxon>
        <taxon>Fungi</taxon>
        <taxon>Dikarya</taxon>
        <taxon>Ascomycota</taxon>
        <taxon>Saccharomycotina</taxon>
        <taxon>Pichiomycetes</taxon>
        <taxon>Metschnikowiaceae</taxon>
        <taxon>Candidozyma</taxon>
    </lineage>
</organism>
<comment type="similarity">
    <text evidence="1">Belongs to the bacterial ribosomal protein bL35 family.</text>
</comment>
<dbReference type="Pfam" id="PF01632">
    <property type="entry name" value="Ribosomal_L35p"/>
    <property type="match status" value="1"/>
</dbReference>
<keyword evidence="2" id="KW-0689">Ribosomal protein</keyword>
<dbReference type="InterPro" id="IPR037229">
    <property type="entry name" value="Ribosomal_bL35_sf"/>
</dbReference>
<dbReference type="InterPro" id="IPR019402">
    <property type="entry name" value="CWH43_N"/>
</dbReference>
<proteinExistence type="inferred from homology"/>
<keyword evidence="4" id="KW-1133">Transmembrane helix</keyword>
<feature type="transmembrane region" description="Helical" evidence="4">
    <location>
        <begin position="209"/>
        <end position="230"/>
    </location>
</feature>
<dbReference type="Proteomes" id="UP000825438">
    <property type="component" value="Chromosome IV"/>
</dbReference>
<feature type="transmembrane region" description="Helical" evidence="4">
    <location>
        <begin position="148"/>
        <end position="166"/>
    </location>
</feature>
<feature type="transmembrane region" description="Helical" evidence="4">
    <location>
        <begin position="268"/>
        <end position="296"/>
    </location>
</feature>
<feature type="domain" description="PGAP2IP first transmembrane" evidence="7">
    <location>
        <begin position="282"/>
        <end position="433"/>
    </location>
</feature>
<feature type="transmembrane region" description="Helical" evidence="4">
    <location>
        <begin position="610"/>
        <end position="628"/>
    </location>
</feature>
<feature type="transmembrane region" description="Helical" evidence="4">
    <location>
        <begin position="382"/>
        <end position="399"/>
    </location>
</feature>
<feature type="transmembrane region" description="Helical" evidence="4">
    <location>
        <begin position="116"/>
        <end position="136"/>
    </location>
</feature>
<evidence type="ECO:0000313" key="9">
    <source>
        <dbReference type="EMBL" id="QWW24600.1"/>
    </source>
</evidence>
<dbReference type="InterPro" id="IPR051916">
    <property type="entry name" value="GPI-anchor_lipid_remodeler"/>
</dbReference>
<feature type="transmembrane region" description="Helical" evidence="4">
    <location>
        <begin position="88"/>
        <end position="109"/>
    </location>
</feature>
<dbReference type="GO" id="GO:0005783">
    <property type="term" value="C:endoplasmic reticulum"/>
    <property type="evidence" value="ECO:0007669"/>
    <property type="project" value="TreeGrafter"/>
</dbReference>
<evidence type="ECO:0000259" key="5">
    <source>
        <dbReference type="Pfam" id="PF10277"/>
    </source>
</evidence>
<dbReference type="GO" id="GO:0005840">
    <property type="term" value="C:ribosome"/>
    <property type="evidence" value="ECO:0007669"/>
    <property type="project" value="UniProtKB-KW"/>
</dbReference>
<feature type="transmembrane region" description="Helical" evidence="4">
    <location>
        <begin position="493"/>
        <end position="512"/>
    </location>
</feature>
<keyword evidence="4" id="KW-0472">Membrane</keyword>
<dbReference type="SUPFAM" id="SSF56219">
    <property type="entry name" value="DNase I-like"/>
    <property type="match status" value="1"/>
</dbReference>
<dbReference type="InterPro" id="IPR053911">
    <property type="entry name" value="PGAP2IP_TM_2nd"/>
</dbReference>
<dbReference type="InterPro" id="IPR018265">
    <property type="entry name" value="Ribosomal_bL35_CS"/>
</dbReference>
<dbReference type="Gene3D" id="4.10.410.60">
    <property type="match status" value="1"/>
</dbReference>
<dbReference type="InterPro" id="IPR021137">
    <property type="entry name" value="Ribosomal_bL35-like"/>
</dbReference>
<feature type="transmembrane region" description="Helical" evidence="4">
    <location>
        <begin position="455"/>
        <end position="481"/>
    </location>
</feature>
<dbReference type="PROSITE" id="PS00936">
    <property type="entry name" value="RIBOSOMAL_L35"/>
    <property type="match status" value="1"/>
</dbReference>
<evidence type="ECO:0000259" key="6">
    <source>
        <dbReference type="Pfam" id="PF23021"/>
    </source>
</evidence>
<feature type="domain" description="PGAP2IP C-terminal nuclease-like" evidence="8">
    <location>
        <begin position="681"/>
        <end position="912"/>
    </location>
</feature>
<dbReference type="FunFam" id="3.60.10.10:FF:000031">
    <property type="entry name" value="Calcofluor white hypersensitive protein"/>
    <property type="match status" value="1"/>
</dbReference>
<evidence type="ECO:0000259" key="8">
    <source>
        <dbReference type="Pfam" id="PF23226"/>
    </source>
</evidence>
<dbReference type="AlphaFoldDB" id="A0A8F3AHV3"/>
<feature type="transmembrane region" description="Helical" evidence="4">
    <location>
        <begin position="519"/>
        <end position="539"/>
    </location>
</feature>
<evidence type="ECO:0000256" key="4">
    <source>
        <dbReference type="SAM" id="Phobius"/>
    </source>
</evidence>
<dbReference type="GO" id="GO:0016020">
    <property type="term" value="C:membrane"/>
    <property type="evidence" value="ECO:0007669"/>
    <property type="project" value="GOC"/>
</dbReference>
<feature type="domain" description="PGAP2IP second transmembrane" evidence="6">
    <location>
        <begin position="451"/>
        <end position="627"/>
    </location>
</feature>
<dbReference type="InterPro" id="IPR057315">
    <property type="entry name" value="Exo_endo_phos_PGAP2IP_C"/>
</dbReference>
<evidence type="ECO:0000256" key="1">
    <source>
        <dbReference type="ARBA" id="ARBA00006598"/>
    </source>
</evidence>
<dbReference type="Pfam" id="PF23022">
    <property type="entry name" value="6TM_1st_PGAP2IP"/>
    <property type="match status" value="1"/>
</dbReference>
<feature type="transmembrane region" description="Helical" evidence="4">
    <location>
        <begin position="574"/>
        <end position="598"/>
    </location>
</feature>
<keyword evidence="4" id="KW-0812">Transmembrane</keyword>
<dbReference type="GO" id="GO:1990904">
    <property type="term" value="C:ribonucleoprotein complex"/>
    <property type="evidence" value="ECO:0007669"/>
    <property type="project" value="UniProtKB-KW"/>
</dbReference>
<dbReference type="InterPro" id="IPR053912">
    <property type="entry name" value="PGAP2IP_TM_1nd"/>
</dbReference>
<dbReference type="Gene3D" id="3.60.10.10">
    <property type="entry name" value="Endonuclease/exonuclease/phosphatase"/>
    <property type="match status" value="1"/>
</dbReference>
<evidence type="ECO:0000259" key="7">
    <source>
        <dbReference type="Pfam" id="PF23022"/>
    </source>
</evidence>
<accession>A0A8F3AHV3</accession>
<dbReference type="Pfam" id="PF23226">
    <property type="entry name" value="Exo_endo_phos_PGAP2IP"/>
    <property type="match status" value="1"/>
</dbReference>
<dbReference type="Pfam" id="PF23021">
    <property type="entry name" value="6TM_2nd_PGAP2IP"/>
    <property type="match status" value="1"/>
</dbReference>
<name>A0A8F3AHV3_CANAR</name>
<feature type="transmembrane region" description="Helical" evidence="4">
    <location>
        <begin position="28"/>
        <end position="53"/>
    </location>
</feature>
<keyword evidence="3" id="KW-0687">Ribonucleoprotein</keyword>
<feature type="transmembrane region" description="Helical" evidence="4">
    <location>
        <begin position="302"/>
        <end position="320"/>
    </location>
</feature>
<feature type="transmembrane region" description="Helical" evidence="4">
    <location>
        <begin position="419"/>
        <end position="435"/>
    </location>
</feature>
<evidence type="ECO:0000256" key="2">
    <source>
        <dbReference type="ARBA" id="ARBA00022980"/>
    </source>
</evidence>